<keyword evidence="8" id="KW-1185">Reference proteome</keyword>
<evidence type="ECO:0000256" key="1">
    <source>
        <dbReference type="ARBA" id="ARBA00004123"/>
    </source>
</evidence>
<sequence length="782" mass="88547">MLRSRLAIQTPRRLSPMSTSRAPAPLAHPPPQTQFEIETGLPQLASTSKRPPKRRRTAGTAAGVAAEATQLELPPTIEATLAAHESVNARRKLRYHANECWYFVVDCETKSKPEGVDRQDLLISDAAYQAKKDFREYQQPPSNFIRCIPCWKSGTWKTWTNGQGLTRALRTHMREHHTAEFMHKCSKECVTLPEPDGEDLVSPEPYSQDLLNRYIAEWVAIDDQAMQVVERMEFRRIILLASKSPQPLSDSDILHRTKLTKVTEDLYKEDLDCIRNELKQTWGCVSVTADLWSDDTLRSFLAVTLHYINNVGELAEHLYAFRRIRGRHTGVNVGHELYGILKNAGIVNKIGHITLDNASNNDTLMAELERAFTENGHTFGRQLNRIRCFPHVINLAVQSFLDSLNDSARRFVEDAELDGGEITADMRAYLHALSTQPVDLCRDSVRAMRSSDVRRDGFRDTIKLGNNQGLFVTPGGRIFTIAVLQLLRDSETRWSSTYEMIKRYLELYPAICLFVSMNPEMNIPTISHKQYEVLQDICSVLSILHSAQELLSAEKTPTLSLALPVYEALIKALDSAIVEFPELQFAILCAIRKLEDYVDRARDLPVYALAMAVNPSIKFKWFDENCSSVHRQEARVKVMEAMLEFQQKSQQTTRPSTTQQSASEHASRAQQNGYLRLLTIGRNVHRASSTTNLHDSTTTSVPTPPTPVSEANTLRANMRAMEAELLRWENYEWNGEDVLVTRDRANIDIKDTSLHFSVALPGSNECPPRSSVFRFLGARVLV</sequence>
<accession>A0A0B7FW22</accession>
<dbReference type="PANTHER" id="PTHR46481:SF10">
    <property type="entry name" value="ZINC FINGER BED DOMAIN-CONTAINING PROTEIN 39"/>
    <property type="match status" value="1"/>
</dbReference>
<evidence type="ECO:0000313" key="8">
    <source>
        <dbReference type="Proteomes" id="UP000059188"/>
    </source>
</evidence>
<name>A0A0B7FW22_THACB</name>
<gene>
    <name evidence="7" type="ORF">RSOLAG1IB_12353</name>
</gene>
<comment type="subcellular location">
    <subcellularLocation>
        <location evidence="1">Nucleus</location>
    </subcellularLocation>
</comment>
<keyword evidence="2" id="KW-0479">Metal-binding</keyword>
<evidence type="ECO:0000256" key="3">
    <source>
        <dbReference type="ARBA" id="ARBA00022771"/>
    </source>
</evidence>
<evidence type="ECO:0000313" key="7">
    <source>
        <dbReference type="EMBL" id="CEL60448.1"/>
    </source>
</evidence>
<feature type="compositionally biased region" description="Low complexity" evidence="6">
    <location>
        <begin position="646"/>
        <end position="663"/>
    </location>
</feature>
<dbReference type="OrthoDB" id="2790258at2759"/>
<keyword evidence="4" id="KW-0862">Zinc</keyword>
<evidence type="ECO:0000256" key="5">
    <source>
        <dbReference type="ARBA" id="ARBA00023242"/>
    </source>
</evidence>
<evidence type="ECO:0000256" key="2">
    <source>
        <dbReference type="ARBA" id="ARBA00022723"/>
    </source>
</evidence>
<keyword evidence="5" id="KW-0539">Nucleus</keyword>
<protein>
    <submittedName>
        <fullName evidence="7">Putative AC9 transposase</fullName>
    </submittedName>
</protein>
<dbReference type="Proteomes" id="UP000059188">
    <property type="component" value="Unassembled WGS sequence"/>
</dbReference>
<feature type="region of interest" description="Disordered" evidence="6">
    <location>
        <begin position="646"/>
        <end position="668"/>
    </location>
</feature>
<dbReference type="AlphaFoldDB" id="A0A0B7FW22"/>
<dbReference type="GO" id="GO:0005634">
    <property type="term" value="C:nucleus"/>
    <property type="evidence" value="ECO:0007669"/>
    <property type="project" value="UniProtKB-SubCell"/>
</dbReference>
<evidence type="ECO:0000256" key="4">
    <source>
        <dbReference type="ARBA" id="ARBA00022833"/>
    </source>
</evidence>
<evidence type="ECO:0000256" key="6">
    <source>
        <dbReference type="SAM" id="MobiDB-lite"/>
    </source>
</evidence>
<dbReference type="GO" id="GO:0008270">
    <property type="term" value="F:zinc ion binding"/>
    <property type="evidence" value="ECO:0007669"/>
    <property type="project" value="UniProtKB-KW"/>
</dbReference>
<proteinExistence type="predicted"/>
<organism evidence="7 8">
    <name type="scientific">Thanatephorus cucumeris (strain AG1-IB / isolate 7/3/14)</name>
    <name type="common">Lettuce bottom rot fungus</name>
    <name type="synonym">Rhizoctonia solani</name>
    <dbReference type="NCBI Taxonomy" id="1108050"/>
    <lineage>
        <taxon>Eukaryota</taxon>
        <taxon>Fungi</taxon>
        <taxon>Dikarya</taxon>
        <taxon>Basidiomycota</taxon>
        <taxon>Agaricomycotina</taxon>
        <taxon>Agaricomycetes</taxon>
        <taxon>Cantharellales</taxon>
        <taxon>Ceratobasidiaceae</taxon>
        <taxon>Rhizoctonia</taxon>
        <taxon>Rhizoctonia solani AG-1</taxon>
    </lineage>
</organism>
<feature type="region of interest" description="Disordered" evidence="6">
    <location>
        <begin position="1"/>
        <end position="63"/>
    </location>
</feature>
<reference evidence="7 8" key="1">
    <citation type="submission" date="2014-11" db="EMBL/GenBank/DDBJ databases">
        <authorList>
            <person name="Wibberg Daniel"/>
        </authorList>
    </citation>
    <scope>NUCLEOTIDE SEQUENCE [LARGE SCALE GENOMIC DNA]</scope>
    <source>
        <strain evidence="7">Rhizoctonia solani AG1-IB 7/3/14</strain>
    </source>
</reference>
<dbReference type="InterPro" id="IPR052035">
    <property type="entry name" value="ZnF_BED_domain_contain"/>
</dbReference>
<dbReference type="SUPFAM" id="SSF53098">
    <property type="entry name" value="Ribonuclease H-like"/>
    <property type="match status" value="1"/>
</dbReference>
<keyword evidence="3" id="KW-0863">Zinc-finger</keyword>
<feature type="region of interest" description="Disordered" evidence="6">
    <location>
        <begin position="690"/>
        <end position="710"/>
    </location>
</feature>
<dbReference type="InterPro" id="IPR012337">
    <property type="entry name" value="RNaseH-like_sf"/>
</dbReference>
<dbReference type="PANTHER" id="PTHR46481">
    <property type="entry name" value="ZINC FINGER BED DOMAIN-CONTAINING PROTEIN 4"/>
    <property type="match status" value="1"/>
</dbReference>
<dbReference type="EMBL" id="LN679570">
    <property type="protein sequence ID" value="CEL60448.1"/>
    <property type="molecule type" value="Genomic_DNA"/>
</dbReference>